<dbReference type="RefSeq" id="XP_056474059.1">
    <property type="nucleotide sequence ID" value="XM_056617900.1"/>
</dbReference>
<proteinExistence type="predicted"/>
<dbReference type="OrthoDB" id="4971611at2759"/>
<evidence type="ECO:0008006" key="3">
    <source>
        <dbReference type="Google" id="ProtNLM"/>
    </source>
</evidence>
<reference evidence="1" key="2">
    <citation type="journal article" date="2023" name="IMA Fungus">
        <title>Comparative genomic study of the Penicillium genus elucidates a diverse pangenome and 15 lateral gene transfer events.</title>
        <authorList>
            <person name="Petersen C."/>
            <person name="Sorensen T."/>
            <person name="Nielsen M.R."/>
            <person name="Sondergaard T.E."/>
            <person name="Sorensen J.L."/>
            <person name="Fitzpatrick D.A."/>
            <person name="Frisvad J.C."/>
            <person name="Nielsen K.L."/>
        </authorList>
    </citation>
    <scope>NUCLEOTIDE SEQUENCE</scope>
    <source>
        <strain evidence="1">IBT 30761</strain>
    </source>
</reference>
<dbReference type="EMBL" id="JAPQKI010000005">
    <property type="protein sequence ID" value="KAJ5098405.1"/>
    <property type="molecule type" value="Genomic_DNA"/>
</dbReference>
<accession>A0A9W9FDV8</accession>
<organism evidence="1 2">
    <name type="scientific">Penicillium argentinense</name>
    <dbReference type="NCBI Taxonomy" id="1131581"/>
    <lineage>
        <taxon>Eukaryota</taxon>
        <taxon>Fungi</taxon>
        <taxon>Dikarya</taxon>
        <taxon>Ascomycota</taxon>
        <taxon>Pezizomycotina</taxon>
        <taxon>Eurotiomycetes</taxon>
        <taxon>Eurotiomycetidae</taxon>
        <taxon>Eurotiales</taxon>
        <taxon>Aspergillaceae</taxon>
        <taxon>Penicillium</taxon>
    </lineage>
</organism>
<name>A0A9W9FDV8_9EURO</name>
<reference evidence="1" key="1">
    <citation type="submission" date="2022-11" db="EMBL/GenBank/DDBJ databases">
        <authorList>
            <person name="Petersen C."/>
        </authorList>
    </citation>
    <scope>NUCLEOTIDE SEQUENCE</scope>
    <source>
        <strain evidence="1">IBT 30761</strain>
    </source>
</reference>
<evidence type="ECO:0000313" key="1">
    <source>
        <dbReference type="EMBL" id="KAJ5098405.1"/>
    </source>
</evidence>
<dbReference type="GeneID" id="81356879"/>
<dbReference type="Proteomes" id="UP001149074">
    <property type="component" value="Unassembled WGS sequence"/>
</dbReference>
<evidence type="ECO:0000313" key="2">
    <source>
        <dbReference type="Proteomes" id="UP001149074"/>
    </source>
</evidence>
<keyword evidence="2" id="KW-1185">Reference proteome</keyword>
<sequence length="184" mass="20860">MQLTSCLTGSEWASNGPQTPAQRFYQAFTHAIESSALSSYDNHKFFSDRATFHNQNGVDYQGGEIWPWITLVFDQFERLEFDLLSIWEFRNDDGSIHFIAQAMQRIWAPGNDGTSPTVDVSLCVISRIGPSTSNEAPEGLQFQEAWFSWDTYKLLPYFPGVLCLLAQPKSSFRKNHARMAHAIG</sequence>
<dbReference type="AlphaFoldDB" id="A0A9W9FDV8"/>
<protein>
    <recommendedName>
        <fullName evidence="3">SnoaL-like domain-containing protein</fullName>
    </recommendedName>
</protein>
<gene>
    <name evidence="1" type="ORF">N7532_005406</name>
</gene>
<comment type="caution">
    <text evidence="1">The sequence shown here is derived from an EMBL/GenBank/DDBJ whole genome shotgun (WGS) entry which is preliminary data.</text>
</comment>